<sequence length="28" mass="3213">MSVILCYKRGQNAARKTRPGENLVYGWT</sequence>
<reference evidence="1" key="2">
    <citation type="journal article" date="2015" name="Fish Shellfish Immunol.">
        <title>Early steps in the European eel (Anguilla anguilla)-Vibrio vulnificus interaction in the gills: Role of the RtxA13 toxin.</title>
        <authorList>
            <person name="Callol A."/>
            <person name="Pajuelo D."/>
            <person name="Ebbesson L."/>
            <person name="Teles M."/>
            <person name="MacKenzie S."/>
            <person name="Amaro C."/>
        </authorList>
    </citation>
    <scope>NUCLEOTIDE SEQUENCE</scope>
</reference>
<accession>A0A0E9REI0</accession>
<reference evidence="1" key="1">
    <citation type="submission" date="2014-11" db="EMBL/GenBank/DDBJ databases">
        <authorList>
            <person name="Amaro Gonzalez C."/>
        </authorList>
    </citation>
    <scope>NUCLEOTIDE SEQUENCE</scope>
</reference>
<evidence type="ECO:0000313" key="1">
    <source>
        <dbReference type="EMBL" id="JAH26875.1"/>
    </source>
</evidence>
<dbReference type="AlphaFoldDB" id="A0A0E9REI0"/>
<proteinExistence type="predicted"/>
<dbReference type="EMBL" id="GBXM01081702">
    <property type="protein sequence ID" value="JAH26875.1"/>
    <property type="molecule type" value="Transcribed_RNA"/>
</dbReference>
<organism evidence="1">
    <name type="scientific">Anguilla anguilla</name>
    <name type="common">European freshwater eel</name>
    <name type="synonym">Muraena anguilla</name>
    <dbReference type="NCBI Taxonomy" id="7936"/>
    <lineage>
        <taxon>Eukaryota</taxon>
        <taxon>Metazoa</taxon>
        <taxon>Chordata</taxon>
        <taxon>Craniata</taxon>
        <taxon>Vertebrata</taxon>
        <taxon>Euteleostomi</taxon>
        <taxon>Actinopterygii</taxon>
        <taxon>Neopterygii</taxon>
        <taxon>Teleostei</taxon>
        <taxon>Anguilliformes</taxon>
        <taxon>Anguillidae</taxon>
        <taxon>Anguilla</taxon>
    </lineage>
</organism>
<protein>
    <submittedName>
        <fullName evidence="1">Uncharacterized protein</fullName>
    </submittedName>
</protein>
<name>A0A0E9REI0_ANGAN</name>